<accession>A0A6H2ELH3</accession>
<dbReference type="PANTHER" id="PTHR40658">
    <property type="match status" value="1"/>
</dbReference>
<gene>
    <name evidence="1" type="ORF">HC352_05040</name>
</gene>
<organism evidence="1 2">
    <name type="scientific">Arcanobacterium buesumense</name>
    <dbReference type="NCBI Taxonomy" id="2722751"/>
    <lineage>
        <taxon>Bacteria</taxon>
        <taxon>Bacillati</taxon>
        <taxon>Actinomycetota</taxon>
        <taxon>Actinomycetes</taxon>
        <taxon>Actinomycetales</taxon>
        <taxon>Actinomycetaceae</taxon>
        <taxon>Arcanobacterium</taxon>
    </lineage>
</organism>
<evidence type="ECO:0000313" key="1">
    <source>
        <dbReference type="EMBL" id="QJC21930.1"/>
    </source>
</evidence>
<dbReference type="InterPro" id="IPR034660">
    <property type="entry name" value="DinB/YfiT-like"/>
</dbReference>
<dbReference type="PIRSF" id="PIRSF031551">
    <property type="entry name" value="DUF1706"/>
    <property type="match status" value="1"/>
</dbReference>
<dbReference type="EMBL" id="CP050804">
    <property type="protein sequence ID" value="QJC21930.1"/>
    <property type="molecule type" value="Genomic_DNA"/>
</dbReference>
<dbReference type="RefSeq" id="WP_168917869.1">
    <property type="nucleotide sequence ID" value="NZ_CP050804.1"/>
</dbReference>
<dbReference type="PANTHER" id="PTHR40658:SF4">
    <property type="entry name" value="HYPOTHETICAL CYTOSOLIC PROTEIN"/>
    <property type="match status" value="1"/>
</dbReference>
<dbReference type="SUPFAM" id="SSF109854">
    <property type="entry name" value="DinB/YfiT-like putative metalloenzymes"/>
    <property type="match status" value="1"/>
</dbReference>
<proteinExistence type="predicted"/>
<evidence type="ECO:0000313" key="2">
    <source>
        <dbReference type="Proteomes" id="UP000502298"/>
    </source>
</evidence>
<dbReference type="AlphaFoldDB" id="A0A6H2ELH3"/>
<dbReference type="InterPro" id="IPR012550">
    <property type="entry name" value="DUF1706"/>
</dbReference>
<reference evidence="1 2" key="1">
    <citation type="submission" date="2020-03" db="EMBL/GenBank/DDBJ databases">
        <title>Complete genome of Arcanobacterium buesumensis sp. nov. strain 2701.</title>
        <authorList>
            <person name="Borowiak M."/>
            <person name="Alssahen M."/>
            <person name="Laemmler C."/>
            <person name="Malorny B."/>
            <person name="Hassan A."/>
            <person name="Prenger-Berninghoff E."/>
            <person name="Ploetz M."/>
            <person name="Abdulmawjood A."/>
        </authorList>
    </citation>
    <scope>NUCLEOTIDE SEQUENCE [LARGE SCALE GENOMIC DNA]</scope>
    <source>
        <strain evidence="1 2">2701</strain>
    </source>
</reference>
<name>A0A6H2ELH3_9ACTO</name>
<sequence length="185" mass="21539">MARPKTKTELLNAAETQYERLNRLIDNMGSDKQHETFDPSLTRMSKEAHWTRDKNLRDILAHLYEWQQMLLSFVDNNSQGHAQPFLPATHTWRTTPALNQQIWAKYQNISLEDIRKDLAASHCAVVDLINSFTDEELFTKMYFPWTGTTSLGSYCVSSTSSHYEWAIKKLRVYNVPTTLDNPQNR</sequence>
<dbReference type="Gene3D" id="1.20.120.450">
    <property type="entry name" value="dinb family like domain"/>
    <property type="match status" value="1"/>
</dbReference>
<keyword evidence="2" id="KW-1185">Reference proteome</keyword>
<dbReference type="Pfam" id="PF08020">
    <property type="entry name" value="DUF1706"/>
    <property type="match status" value="1"/>
</dbReference>
<dbReference type="KEGG" id="arca:HC352_05040"/>
<protein>
    <submittedName>
        <fullName evidence="1">ClbS/DfsB family four-helix bundle protein</fullName>
    </submittedName>
</protein>
<dbReference type="Proteomes" id="UP000502298">
    <property type="component" value="Chromosome"/>
</dbReference>